<evidence type="ECO:0000313" key="2">
    <source>
        <dbReference type="Proteomes" id="UP000077755"/>
    </source>
</evidence>
<organism evidence="1 2">
    <name type="scientific">Daucus carota subsp. sativus</name>
    <name type="common">Carrot</name>
    <dbReference type="NCBI Taxonomy" id="79200"/>
    <lineage>
        <taxon>Eukaryota</taxon>
        <taxon>Viridiplantae</taxon>
        <taxon>Streptophyta</taxon>
        <taxon>Embryophyta</taxon>
        <taxon>Tracheophyta</taxon>
        <taxon>Spermatophyta</taxon>
        <taxon>Magnoliopsida</taxon>
        <taxon>eudicotyledons</taxon>
        <taxon>Gunneridae</taxon>
        <taxon>Pentapetalae</taxon>
        <taxon>asterids</taxon>
        <taxon>campanulids</taxon>
        <taxon>Apiales</taxon>
        <taxon>Apiaceae</taxon>
        <taxon>Apioideae</taxon>
        <taxon>Scandiceae</taxon>
        <taxon>Daucinae</taxon>
        <taxon>Daucus</taxon>
        <taxon>Daucus sect. Daucus</taxon>
    </lineage>
</organism>
<gene>
    <name evidence="1" type="ORF">DCAR_0833037</name>
</gene>
<protein>
    <submittedName>
        <fullName evidence="1">Uncharacterized protein</fullName>
    </submittedName>
</protein>
<reference evidence="1" key="2">
    <citation type="submission" date="2022-03" db="EMBL/GenBank/DDBJ databases">
        <title>Draft title - Genomic analysis of global carrot germplasm unveils the trajectory of domestication and the origin of high carotenoid orange carrot.</title>
        <authorList>
            <person name="Iorizzo M."/>
            <person name="Ellison S."/>
            <person name="Senalik D."/>
            <person name="Macko-Podgorni A."/>
            <person name="Grzebelus D."/>
            <person name="Bostan H."/>
            <person name="Rolling W."/>
            <person name="Curaba J."/>
            <person name="Simon P."/>
        </authorList>
    </citation>
    <scope>NUCLEOTIDE SEQUENCE</scope>
    <source>
        <tissue evidence="1">Leaf</tissue>
    </source>
</reference>
<reference evidence="1" key="1">
    <citation type="journal article" date="2016" name="Nat. Genet.">
        <title>A high-quality carrot genome assembly provides new insights into carotenoid accumulation and asterid genome evolution.</title>
        <authorList>
            <person name="Iorizzo M."/>
            <person name="Ellison S."/>
            <person name="Senalik D."/>
            <person name="Zeng P."/>
            <person name="Satapoomin P."/>
            <person name="Huang J."/>
            <person name="Bowman M."/>
            <person name="Iovene M."/>
            <person name="Sanseverino W."/>
            <person name="Cavagnaro P."/>
            <person name="Yildiz M."/>
            <person name="Macko-Podgorni A."/>
            <person name="Moranska E."/>
            <person name="Grzebelus E."/>
            <person name="Grzebelus D."/>
            <person name="Ashrafi H."/>
            <person name="Zheng Z."/>
            <person name="Cheng S."/>
            <person name="Spooner D."/>
            <person name="Van Deynze A."/>
            <person name="Simon P."/>
        </authorList>
    </citation>
    <scope>NUCLEOTIDE SEQUENCE</scope>
    <source>
        <tissue evidence="1">Leaf</tissue>
    </source>
</reference>
<dbReference type="AlphaFoldDB" id="A0AAF0XUD5"/>
<proteinExistence type="predicted"/>
<name>A0AAF0XUD5_DAUCS</name>
<sequence>MVSHCATLQVITLLITCSLFVQHFVVFAASRPLKMRSPGVSISGEQKALQGFVVNRFRKMEDAFRPTSPGHSPGIGHPP</sequence>
<evidence type="ECO:0000313" key="1">
    <source>
        <dbReference type="EMBL" id="WOH13527.1"/>
    </source>
</evidence>
<accession>A0AAF0XUD5</accession>
<keyword evidence="2" id="KW-1185">Reference proteome</keyword>
<dbReference type="EMBL" id="CP093350">
    <property type="protein sequence ID" value="WOH13527.1"/>
    <property type="molecule type" value="Genomic_DNA"/>
</dbReference>
<dbReference type="Proteomes" id="UP000077755">
    <property type="component" value="Chromosome 8"/>
</dbReference>